<gene>
    <name evidence="9" type="ORF">K8V11_11045</name>
</gene>
<feature type="transmembrane region" description="Helical" evidence="7">
    <location>
        <begin position="53"/>
        <end position="73"/>
    </location>
</feature>
<evidence type="ECO:0000259" key="8">
    <source>
        <dbReference type="Pfam" id="PF09335"/>
    </source>
</evidence>
<proteinExistence type="inferred from homology"/>
<organism evidence="9 10">
    <name type="scientific">Dietzia timorensis</name>
    <dbReference type="NCBI Taxonomy" id="499555"/>
    <lineage>
        <taxon>Bacteria</taxon>
        <taxon>Bacillati</taxon>
        <taxon>Actinomycetota</taxon>
        <taxon>Actinomycetes</taxon>
        <taxon>Mycobacteriales</taxon>
        <taxon>Dietziaceae</taxon>
        <taxon>Dietzia</taxon>
    </lineage>
</organism>
<evidence type="ECO:0000256" key="7">
    <source>
        <dbReference type="RuleBase" id="RU366058"/>
    </source>
</evidence>
<dbReference type="AlphaFoldDB" id="A0A921F7G5"/>
<feature type="domain" description="VTT" evidence="8">
    <location>
        <begin position="73"/>
        <end position="190"/>
    </location>
</feature>
<comment type="caution">
    <text evidence="9">The sequence shown here is derived from an EMBL/GenBank/DDBJ whole genome shotgun (WGS) entry which is preliminary data.</text>
</comment>
<dbReference type="Proteomes" id="UP000776650">
    <property type="component" value="Unassembled WGS sequence"/>
</dbReference>
<dbReference type="EMBL" id="DYXM01000216">
    <property type="protein sequence ID" value="HJE91529.1"/>
    <property type="molecule type" value="Genomic_DNA"/>
</dbReference>
<keyword evidence="6 7" id="KW-0472">Membrane</keyword>
<comment type="subcellular location">
    <subcellularLocation>
        <location evidence="1 7">Cell membrane</location>
        <topology evidence="1 7">Multi-pass membrane protein</topology>
    </subcellularLocation>
</comment>
<keyword evidence="5 7" id="KW-1133">Transmembrane helix</keyword>
<keyword evidence="3 7" id="KW-1003">Cell membrane</keyword>
<evidence type="ECO:0000256" key="6">
    <source>
        <dbReference type="ARBA" id="ARBA00023136"/>
    </source>
</evidence>
<dbReference type="PANTHER" id="PTHR12677">
    <property type="entry name" value="GOLGI APPARATUS MEMBRANE PROTEIN TVP38-RELATED"/>
    <property type="match status" value="1"/>
</dbReference>
<evidence type="ECO:0000256" key="2">
    <source>
        <dbReference type="ARBA" id="ARBA00008640"/>
    </source>
</evidence>
<evidence type="ECO:0000256" key="3">
    <source>
        <dbReference type="ARBA" id="ARBA00022475"/>
    </source>
</evidence>
<feature type="transmembrane region" description="Helical" evidence="7">
    <location>
        <begin position="200"/>
        <end position="217"/>
    </location>
</feature>
<feature type="transmembrane region" description="Helical" evidence="7">
    <location>
        <begin position="21"/>
        <end position="41"/>
    </location>
</feature>
<dbReference type="RefSeq" id="WP_303914019.1">
    <property type="nucleotide sequence ID" value="NZ_DYXM01000216.1"/>
</dbReference>
<reference evidence="9" key="2">
    <citation type="submission" date="2021-09" db="EMBL/GenBank/DDBJ databases">
        <authorList>
            <person name="Gilroy R."/>
        </authorList>
    </citation>
    <scope>NUCLEOTIDE SEQUENCE</scope>
    <source>
        <strain evidence="9">ChiGjej1B1-18357</strain>
    </source>
</reference>
<name>A0A921F7G5_9ACTN</name>
<protein>
    <recommendedName>
        <fullName evidence="7">TVP38/TMEM64 family membrane protein</fullName>
    </recommendedName>
</protein>
<feature type="transmembrane region" description="Helical" evidence="7">
    <location>
        <begin position="85"/>
        <end position="110"/>
    </location>
</feature>
<evidence type="ECO:0000256" key="1">
    <source>
        <dbReference type="ARBA" id="ARBA00004651"/>
    </source>
</evidence>
<evidence type="ECO:0000313" key="9">
    <source>
        <dbReference type="EMBL" id="HJE91529.1"/>
    </source>
</evidence>
<dbReference type="Pfam" id="PF09335">
    <property type="entry name" value="VTT_dom"/>
    <property type="match status" value="1"/>
</dbReference>
<dbReference type="InterPro" id="IPR032816">
    <property type="entry name" value="VTT_dom"/>
</dbReference>
<sequence>MTSDNEPVDDHKDGHVSVMRVAVFVLALVALFVAATMLPLPELADIRVWSVELGSWFVVAFFVAHAAACILPIPRSTFTYAASVLFAPGTALAVCLGASAISAGAAFYGIRRFGYDVAAPLRSHPRLDGINTHLARRGWAAVLSLRMVPAVPFSVLNYAAALTPMGWRPFLVATMVGSVPGTAAAIIFGNSLTTGAGEKAIVATVVIALLGLIGLFIDSRVPTRPPKFPGGGEPGAEAR</sequence>
<accession>A0A921F7G5</accession>
<keyword evidence="4 7" id="KW-0812">Transmembrane</keyword>
<feature type="transmembrane region" description="Helical" evidence="7">
    <location>
        <begin position="170"/>
        <end position="188"/>
    </location>
</feature>
<dbReference type="InterPro" id="IPR015414">
    <property type="entry name" value="TMEM64"/>
</dbReference>
<evidence type="ECO:0000256" key="5">
    <source>
        <dbReference type="ARBA" id="ARBA00022989"/>
    </source>
</evidence>
<reference evidence="9" key="1">
    <citation type="journal article" date="2021" name="PeerJ">
        <title>Extensive microbial diversity within the chicken gut microbiome revealed by metagenomics and culture.</title>
        <authorList>
            <person name="Gilroy R."/>
            <person name="Ravi A."/>
            <person name="Getino M."/>
            <person name="Pursley I."/>
            <person name="Horton D.L."/>
            <person name="Alikhan N.F."/>
            <person name="Baker D."/>
            <person name="Gharbi K."/>
            <person name="Hall N."/>
            <person name="Watson M."/>
            <person name="Adriaenssens E.M."/>
            <person name="Foster-Nyarko E."/>
            <person name="Jarju S."/>
            <person name="Secka A."/>
            <person name="Antonio M."/>
            <person name="Oren A."/>
            <person name="Chaudhuri R.R."/>
            <person name="La Ragione R."/>
            <person name="Hildebrand F."/>
            <person name="Pallen M.J."/>
        </authorList>
    </citation>
    <scope>NUCLEOTIDE SEQUENCE</scope>
    <source>
        <strain evidence="9">ChiGjej1B1-18357</strain>
    </source>
</reference>
<comment type="similarity">
    <text evidence="2 7">Belongs to the TVP38/TMEM64 family.</text>
</comment>
<evidence type="ECO:0000313" key="10">
    <source>
        <dbReference type="Proteomes" id="UP000776650"/>
    </source>
</evidence>
<feature type="transmembrane region" description="Helical" evidence="7">
    <location>
        <begin position="138"/>
        <end position="158"/>
    </location>
</feature>
<dbReference type="GO" id="GO:0005886">
    <property type="term" value="C:plasma membrane"/>
    <property type="evidence" value="ECO:0007669"/>
    <property type="project" value="UniProtKB-SubCell"/>
</dbReference>
<evidence type="ECO:0000256" key="4">
    <source>
        <dbReference type="ARBA" id="ARBA00022692"/>
    </source>
</evidence>
<dbReference type="PANTHER" id="PTHR12677:SF59">
    <property type="entry name" value="GOLGI APPARATUS MEMBRANE PROTEIN TVP38-RELATED"/>
    <property type="match status" value="1"/>
</dbReference>